<dbReference type="PANTHER" id="PTHR43201:SF5">
    <property type="entry name" value="MEDIUM-CHAIN ACYL-COA LIGASE ACSF2, MITOCHONDRIAL"/>
    <property type="match status" value="1"/>
</dbReference>
<gene>
    <name evidence="5" type="ORF">SteCoe_30691</name>
</gene>
<name>A0A1R2B3G5_9CILI</name>
<protein>
    <recommendedName>
        <fullName evidence="7">AMP-dependent synthetase/ligase domain-containing protein</fullName>
    </recommendedName>
</protein>
<evidence type="ECO:0000313" key="6">
    <source>
        <dbReference type="Proteomes" id="UP000187209"/>
    </source>
</evidence>
<accession>A0A1R2B3G5</accession>
<dbReference type="GO" id="GO:0031956">
    <property type="term" value="F:medium-chain fatty acid-CoA ligase activity"/>
    <property type="evidence" value="ECO:0007669"/>
    <property type="project" value="TreeGrafter"/>
</dbReference>
<dbReference type="InterPro" id="IPR025110">
    <property type="entry name" value="AMP-bd_C"/>
</dbReference>
<comment type="caution">
    <text evidence="5">The sequence shown here is derived from an EMBL/GenBank/DDBJ whole genome shotgun (WGS) entry which is preliminary data.</text>
</comment>
<proteinExistence type="inferred from homology"/>
<dbReference type="SUPFAM" id="SSF56801">
    <property type="entry name" value="Acetyl-CoA synthetase-like"/>
    <property type="match status" value="1"/>
</dbReference>
<dbReference type="Proteomes" id="UP000187209">
    <property type="component" value="Unassembled WGS sequence"/>
</dbReference>
<feature type="domain" description="AMP-dependent synthetase/ligase" evidence="3">
    <location>
        <begin position="35"/>
        <end position="413"/>
    </location>
</feature>
<dbReference type="InterPro" id="IPR042099">
    <property type="entry name" value="ANL_N_sf"/>
</dbReference>
<dbReference type="OrthoDB" id="16262at2759"/>
<dbReference type="InterPro" id="IPR000873">
    <property type="entry name" value="AMP-dep_synth/lig_dom"/>
</dbReference>
<dbReference type="Pfam" id="PF13193">
    <property type="entry name" value="AMP-binding_C"/>
    <property type="match status" value="1"/>
</dbReference>
<organism evidence="5 6">
    <name type="scientific">Stentor coeruleus</name>
    <dbReference type="NCBI Taxonomy" id="5963"/>
    <lineage>
        <taxon>Eukaryota</taxon>
        <taxon>Sar</taxon>
        <taxon>Alveolata</taxon>
        <taxon>Ciliophora</taxon>
        <taxon>Postciliodesmatophora</taxon>
        <taxon>Heterotrichea</taxon>
        <taxon>Heterotrichida</taxon>
        <taxon>Stentoridae</taxon>
        <taxon>Stentor</taxon>
    </lineage>
</organism>
<keyword evidence="2" id="KW-0436">Ligase</keyword>
<evidence type="ECO:0008006" key="7">
    <source>
        <dbReference type="Google" id="ProtNLM"/>
    </source>
</evidence>
<dbReference type="Pfam" id="PF00501">
    <property type="entry name" value="AMP-binding"/>
    <property type="match status" value="1"/>
</dbReference>
<evidence type="ECO:0000256" key="2">
    <source>
        <dbReference type="ARBA" id="ARBA00022598"/>
    </source>
</evidence>
<evidence type="ECO:0000313" key="5">
    <source>
        <dbReference type="EMBL" id="OMJ71170.1"/>
    </source>
</evidence>
<dbReference type="GO" id="GO:0006631">
    <property type="term" value="P:fatty acid metabolic process"/>
    <property type="evidence" value="ECO:0007669"/>
    <property type="project" value="TreeGrafter"/>
</dbReference>
<dbReference type="InterPro" id="IPR045851">
    <property type="entry name" value="AMP-bd_C_sf"/>
</dbReference>
<reference evidence="5 6" key="1">
    <citation type="submission" date="2016-11" db="EMBL/GenBank/DDBJ databases">
        <title>The macronuclear genome of Stentor coeruleus: a giant cell with tiny introns.</title>
        <authorList>
            <person name="Slabodnick M."/>
            <person name="Ruby J.G."/>
            <person name="Reiff S.B."/>
            <person name="Swart E.C."/>
            <person name="Gosai S."/>
            <person name="Prabakaran S."/>
            <person name="Witkowska E."/>
            <person name="Larue G.E."/>
            <person name="Fisher S."/>
            <person name="Freeman R.M."/>
            <person name="Gunawardena J."/>
            <person name="Chu W."/>
            <person name="Stover N.A."/>
            <person name="Gregory B.D."/>
            <person name="Nowacki M."/>
            <person name="Derisi J."/>
            <person name="Roy S.W."/>
            <person name="Marshall W.F."/>
            <person name="Sood P."/>
        </authorList>
    </citation>
    <scope>NUCLEOTIDE SEQUENCE [LARGE SCALE GENOMIC DNA]</scope>
    <source>
        <strain evidence="5">WM001</strain>
    </source>
</reference>
<dbReference type="Gene3D" id="3.30.300.30">
    <property type="match status" value="1"/>
</dbReference>
<sequence>MVKGIKNLSYIAGGGKGLLSYTVGDMLRIAASKWGQQDGLVSVHEGVTWSYSELLQRSESIAKGLVSLGLPKQARVGIYAPNCKEWLLAQMATSLADLILVSINPASQAFELEYAINKVDVSALIMTPGFKNSNYIDLLTKIDPSMHNRMSTTLDLPNLPSLKHIIIIGNKEESGTIPFHDLYHMESSEYKDRTRSVGFNDPTNILFTSGSRERPKAATLSHFNIVNNGHYVADTLKYTYRDRVAIPVPLYHCFGMVVGNLACITHGATIVYPDFSFSAASTIGAVSKEKCTSLYGVPTMYRALIKEQEKEKKDLSSLRTGVVLGSICPPDLMKKIVNVLGINGITSCYGMTETSPVSFQTRLNDDLDKRVSTVGTIHPHVECQIINSKGEIVERGVVGEVCIRGYSVMKGYWGDEKATNDSITHDKWMLTEDQGVLDDKGYLKIVGHLKDIIVRGGENIYPSEVEIFLGTHPDIEEVHVFGVSDEFYGEQVAAWAKMKSGKKPLTLKEVQEFCKGNIAYFKVPKVFKVVDSFPVTATGNVMKYRMREEHEASK</sequence>
<dbReference type="EMBL" id="MPUH01001016">
    <property type="protein sequence ID" value="OMJ71170.1"/>
    <property type="molecule type" value="Genomic_DNA"/>
</dbReference>
<evidence type="ECO:0000259" key="3">
    <source>
        <dbReference type="Pfam" id="PF00501"/>
    </source>
</evidence>
<keyword evidence="6" id="KW-1185">Reference proteome</keyword>
<dbReference type="PANTHER" id="PTHR43201">
    <property type="entry name" value="ACYL-COA SYNTHETASE"/>
    <property type="match status" value="1"/>
</dbReference>
<comment type="similarity">
    <text evidence="1">Belongs to the ATP-dependent AMP-binding enzyme family.</text>
</comment>
<evidence type="ECO:0000259" key="4">
    <source>
        <dbReference type="Pfam" id="PF13193"/>
    </source>
</evidence>
<dbReference type="Gene3D" id="3.40.50.12780">
    <property type="entry name" value="N-terminal domain of ligase-like"/>
    <property type="match status" value="1"/>
</dbReference>
<feature type="domain" description="AMP-binding enzyme C-terminal" evidence="4">
    <location>
        <begin position="464"/>
        <end position="539"/>
    </location>
</feature>
<evidence type="ECO:0000256" key="1">
    <source>
        <dbReference type="ARBA" id="ARBA00006432"/>
    </source>
</evidence>
<dbReference type="AlphaFoldDB" id="A0A1R2B3G5"/>